<accession>A0ABR4FN15</accession>
<dbReference type="Proteomes" id="UP001610563">
    <property type="component" value="Unassembled WGS sequence"/>
</dbReference>
<feature type="compositionally biased region" description="Polar residues" evidence="1">
    <location>
        <begin position="327"/>
        <end position="337"/>
    </location>
</feature>
<keyword evidence="4" id="KW-1185">Reference proteome</keyword>
<feature type="region of interest" description="Disordered" evidence="1">
    <location>
        <begin position="309"/>
        <end position="337"/>
    </location>
</feature>
<dbReference type="InterPro" id="IPR029058">
    <property type="entry name" value="AB_hydrolase_fold"/>
</dbReference>
<evidence type="ECO:0000313" key="3">
    <source>
        <dbReference type="EMBL" id="KAL2784639.1"/>
    </source>
</evidence>
<dbReference type="InterPro" id="IPR000073">
    <property type="entry name" value="AB_hydrolase_1"/>
</dbReference>
<dbReference type="SUPFAM" id="SSF53474">
    <property type="entry name" value="alpha/beta-Hydrolases"/>
    <property type="match status" value="1"/>
</dbReference>
<comment type="caution">
    <text evidence="3">The sequence shown here is derived from an EMBL/GenBank/DDBJ whole genome shotgun (WGS) entry which is preliminary data.</text>
</comment>
<gene>
    <name evidence="3" type="ORF">BJX66DRAFT_316396</name>
</gene>
<reference evidence="3 4" key="1">
    <citation type="submission" date="2024-07" db="EMBL/GenBank/DDBJ databases">
        <title>Section-level genome sequencing and comparative genomics of Aspergillus sections Usti and Cavernicolus.</title>
        <authorList>
            <consortium name="Lawrence Berkeley National Laboratory"/>
            <person name="Nybo J.L."/>
            <person name="Vesth T.C."/>
            <person name="Theobald S."/>
            <person name="Frisvad J.C."/>
            <person name="Larsen T.O."/>
            <person name="Kjaerboelling I."/>
            <person name="Rothschild-Mancinelli K."/>
            <person name="Lyhne E.K."/>
            <person name="Kogle M.E."/>
            <person name="Barry K."/>
            <person name="Clum A."/>
            <person name="Na H."/>
            <person name="Ledsgaard L."/>
            <person name="Lin J."/>
            <person name="Lipzen A."/>
            <person name="Kuo A."/>
            <person name="Riley R."/>
            <person name="Mondo S."/>
            <person name="Labutti K."/>
            <person name="Haridas S."/>
            <person name="Pangalinan J."/>
            <person name="Salamov A.A."/>
            <person name="Simmons B.A."/>
            <person name="Magnuson J.K."/>
            <person name="Chen J."/>
            <person name="Drula E."/>
            <person name="Henrissat B."/>
            <person name="Wiebenga A."/>
            <person name="Lubbers R.J."/>
            <person name="Gomes A.C."/>
            <person name="Makela M.R."/>
            <person name="Stajich J."/>
            <person name="Grigoriev I.V."/>
            <person name="Mortensen U.H."/>
            <person name="De Vries R.P."/>
            <person name="Baker S.E."/>
            <person name="Andersen M.R."/>
        </authorList>
    </citation>
    <scope>NUCLEOTIDE SEQUENCE [LARGE SCALE GENOMIC DNA]</scope>
    <source>
        <strain evidence="3 4">CBS 209.92</strain>
    </source>
</reference>
<evidence type="ECO:0000256" key="1">
    <source>
        <dbReference type="SAM" id="MobiDB-lite"/>
    </source>
</evidence>
<organism evidence="3 4">
    <name type="scientific">Aspergillus keveii</name>
    <dbReference type="NCBI Taxonomy" id="714993"/>
    <lineage>
        <taxon>Eukaryota</taxon>
        <taxon>Fungi</taxon>
        <taxon>Dikarya</taxon>
        <taxon>Ascomycota</taxon>
        <taxon>Pezizomycotina</taxon>
        <taxon>Eurotiomycetes</taxon>
        <taxon>Eurotiomycetidae</taxon>
        <taxon>Eurotiales</taxon>
        <taxon>Aspergillaceae</taxon>
        <taxon>Aspergillus</taxon>
        <taxon>Aspergillus subgen. Nidulantes</taxon>
    </lineage>
</organism>
<evidence type="ECO:0000313" key="4">
    <source>
        <dbReference type="Proteomes" id="UP001610563"/>
    </source>
</evidence>
<protein>
    <submittedName>
        <fullName evidence="3">Alpha/Beta hydrolase protein</fullName>
    </submittedName>
</protein>
<name>A0ABR4FN15_9EURO</name>
<dbReference type="Gene3D" id="3.40.50.1820">
    <property type="entry name" value="alpha/beta hydrolase"/>
    <property type="match status" value="1"/>
</dbReference>
<dbReference type="EMBL" id="JBFTWV010000172">
    <property type="protein sequence ID" value="KAL2784639.1"/>
    <property type="molecule type" value="Genomic_DNA"/>
</dbReference>
<dbReference type="Pfam" id="PF12697">
    <property type="entry name" value="Abhydrolase_6"/>
    <property type="match status" value="1"/>
</dbReference>
<evidence type="ECO:0000259" key="2">
    <source>
        <dbReference type="Pfam" id="PF12697"/>
    </source>
</evidence>
<feature type="domain" description="AB hydrolase-1" evidence="2">
    <location>
        <begin position="34"/>
        <end position="226"/>
    </location>
</feature>
<keyword evidence="3" id="KW-0378">Hydrolase</keyword>
<sequence length="351" mass="37839">MEPFNITLPNGVVVSGLHHFPSVDSLSLQTWPLVVCIPGGSYGAEYFDVSGAQSVLNLSKSLKIPVIAIDRPGYGSSTLAPNDETAPTYAQAQGRFLNSTVFPALWQEFGHVAKASAVVLLSHSIGAMMATIAAGSYTGREGYPLAGLITSGIGSELVEGPRQGMLHLLSEPAELMHFEATPKDAIMLQLPHMNLAPVDMCDYTDRLNRPVPRAELQDINTTWLDYWKGYSTSVTVPVFHGLGEFDGLWTCSPTTLDVYKSAFAYSPKVTSEMIPMAPHCMEMSFQSHAWYMKCFAFAVECTVSRSLSSSNQVNKDKGSEDALPEESASSPGGITTIVYTTTSYGDGKAEA</sequence>
<proteinExistence type="predicted"/>
<dbReference type="GO" id="GO:0016787">
    <property type="term" value="F:hydrolase activity"/>
    <property type="evidence" value="ECO:0007669"/>
    <property type="project" value="UniProtKB-KW"/>
</dbReference>